<evidence type="ECO:0000313" key="1">
    <source>
        <dbReference type="EMBL" id="AIQ90307.1"/>
    </source>
</evidence>
<proteinExistence type="predicted"/>
<protein>
    <submittedName>
        <fullName evidence="1">Protein of unassigned function</fullName>
    </submittedName>
</protein>
<keyword evidence="2" id="KW-1185">Reference proteome</keyword>
<dbReference type="Pfam" id="PF06296">
    <property type="entry name" value="RelE"/>
    <property type="match status" value="1"/>
</dbReference>
<dbReference type="EMBL" id="CP003811">
    <property type="protein sequence ID" value="AIQ90307.1"/>
    <property type="molecule type" value="Genomic_DNA"/>
</dbReference>
<dbReference type="InterPro" id="IPR009387">
    <property type="entry name" value="HigB-2"/>
</dbReference>
<gene>
    <name evidence="1" type="ORF">MOC_2552</name>
</gene>
<organism evidence="1 2">
    <name type="scientific">Methylobacterium oryzae CBMB20</name>
    <dbReference type="NCBI Taxonomy" id="693986"/>
    <lineage>
        <taxon>Bacteria</taxon>
        <taxon>Pseudomonadati</taxon>
        <taxon>Pseudomonadota</taxon>
        <taxon>Alphaproteobacteria</taxon>
        <taxon>Hyphomicrobiales</taxon>
        <taxon>Methylobacteriaceae</taxon>
        <taxon>Methylobacterium</taxon>
    </lineage>
</organism>
<dbReference type="HOGENOM" id="CLU_132631_2_0_5"/>
<sequence>MRTFKPAWFAKATRKAGIADRELCAAIKDVVKGQADNRGGGVFKKRLNRNRHRSIILTKVGSYWLSQYLFAKKDRANIDDDELRAFRQLAKALEKTSEADIARLVSTGHITEICDGGEADI</sequence>
<dbReference type="KEGG" id="mor:MOC_2552"/>
<reference evidence="1 2" key="1">
    <citation type="journal article" date="2014" name="PLoS ONE">
        <title>Genome Information of Methylobacterium oryzae, a Plant-Probiotic Methylotroph in the Phyllosphere.</title>
        <authorList>
            <person name="Kwak M.J."/>
            <person name="Jeong H."/>
            <person name="Madhaiyan M."/>
            <person name="Lee Y."/>
            <person name="Sa T.M."/>
            <person name="Oh T.K."/>
            <person name="Kim J.F."/>
        </authorList>
    </citation>
    <scope>NUCLEOTIDE SEQUENCE [LARGE SCALE GENOMIC DNA]</scope>
    <source>
        <strain evidence="1 2">CBMB20</strain>
    </source>
</reference>
<dbReference type="eggNOG" id="COG4737">
    <property type="taxonomic scope" value="Bacteria"/>
</dbReference>
<dbReference type="STRING" id="693986.MOC_2552"/>
<accession>A0A089NSC4</accession>
<evidence type="ECO:0000313" key="2">
    <source>
        <dbReference type="Proteomes" id="UP000029492"/>
    </source>
</evidence>
<dbReference type="PIRSF" id="PIRSF018634">
    <property type="entry name" value="UCP018634"/>
    <property type="match status" value="1"/>
</dbReference>
<name>A0A089NSC4_9HYPH</name>
<dbReference type="AlphaFoldDB" id="A0A089NSC4"/>
<dbReference type="RefSeq" id="WP_193376724.1">
    <property type="nucleotide sequence ID" value="NZ_CP003811.1"/>
</dbReference>
<dbReference type="Proteomes" id="UP000029492">
    <property type="component" value="Chromosome"/>
</dbReference>